<dbReference type="Pfam" id="PF01370">
    <property type="entry name" value="Epimerase"/>
    <property type="match status" value="1"/>
</dbReference>
<dbReference type="InterPro" id="IPR036291">
    <property type="entry name" value="NAD(P)-bd_dom_sf"/>
</dbReference>
<feature type="non-terminal residue" evidence="3">
    <location>
        <position position="1"/>
    </location>
</feature>
<dbReference type="InterPro" id="IPR001509">
    <property type="entry name" value="Epimerase_deHydtase"/>
</dbReference>
<feature type="non-terminal residue" evidence="3">
    <location>
        <position position="223"/>
    </location>
</feature>
<dbReference type="CDD" id="cd08946">
    <property type="entry name" value="SDR_e"/>
    <property type="match status" value="1"/>
</dbReference>
<organism evidence="3">
    <name type="scientific">marine metagenome</name>
    <dbReference type="NCBI Taxonomy" id="408172"/>
    <lineage>
        <taxon>unclassified sequences</taxon>
        <taxon>metagenomes</taxon>
        <taxon>ecological metagenomes</taxon>
    </lineage>
</organism>
<protein>
    <recommendedName>
        <fullName evidence="2">NAD-dependent epimerase/dehydratase domain-containing protein</fullName>
    </recommendedName>
</protein>
<dbReference type="AlphaFoldDB" id="A0A382RP63"/>
<name>A0A382RP63_9ZZZZ</name>
<dbReference type="Gene3D" id="3.40.50.720">
    <property type="entry name" value="NAD(P)-binding Rossmann-like Domain"/>
    <property type="match status" value="1"/>
</dbReference>
<comment type="similarity">
    <text evidence="1">Belongs to the NAD(P)-dependent epimerase/dehydratase family.</text>
</comment>
<reference evidence="3" key="1">
    <citation type="submission" date="2018-05" db="EMBL/GenBank/DDBJ databases">
        <authorList>
            <person name="Lanie J.A."/>
            <person name="Ng W.-L."/>
            <person name="Kazmierczak K.M."/>
            <person name="Andrzejewski T.M."/>
            <person name="Davidsen T.M."/>
            <person name="Wayne K.J."/>
            <person name="Tettelin H."/>
            <person name="Glass J.I."/>
            <person name="Rusch D."/>
            <person name="Podicherti R."/>
            <person name="Tsui H.-C.T."/>
            <person name="Winkler M.E."/>
        </authorList>
    </citation>
    <scope>NUCLEOTIDE SEQUENCE</scope>
</reference>
<evidence type="ECO:0000259" key="2">
    <source>
        <dbReference type="Pfam" id="PF01370"/>
    </source>
</evidence>
<evidence type="ECO:0000256" key="1">
    <source>
        <dbReference type="ARBA" id="ARBA00007637"/>
    </source>
</evidence>
<feature type="domain" description="NAD-dependent epimerase/dehydratase" evidence="2">
    <location>
        <begin position="16"/>
        <end position="215"/>
    </location>
</feature>
<dbReference type="SUPFAM" id="SSF51735">
    <property type="entry name" value="NAD(P)-binding Rossmann-fold domains"/>
    <property type="match status" value="1"/>
</dbReference>
<dbReference type="EMBL" id="UINC01123157">
    <property type="protein sequence ID" value="SVC99436.1"/>
    <property type="molecule type" value="Genomic_DNA"/>
</dbReference>
<gene>
    <name evidence="3" type="ORF">METZ01_LOCUS352290</name>
</gene>
<dbReference type="PANTHER" id="PTHR43000">
    <property type="entry name" value="DTDP-D-GLUCOSE 4,6-DEHYDRATASE-RELATED"/>
    <property type="match status" value="1"/>
</dbReference>
<sequence length="223" mass="23889">VLNKFDIPRERFDGPVLVTGAGGCIGAWTLSLLSDAGVEVVAFDLSDNKRRPSFLIEEEKLNNISWMTGDISDTETVLNTVEKVQPQAIIHLAALQVPFCAADPVEGAKVNVVGTVNILESAKKNGIKRISDASSVAAHSFLPGSNSLKTLYGAYKTCDEQISEVYWQDHGVPSICLRPGIVVGVGRDQGMTSKQTVAMLAAALNEPYDIPYTGNVSHLFAGE</sequence>
<evidence type="ECO:0000313" key="3">
    <source>
        <dbReference type="EMBL" id="SVC99436.1"/>
    </source>
</evidence>
<accession>A0A382RP63</accession>
<proteinExistence type="inferred from homology"/>